<evidence type="ECO:0000256" key="1">
    <source>
        <dbReference type="SAM" id="MobiDB-lite"/>
    </source>
</evidence>
<proteinExistence type="predicted"/>
<dbReference type="AlphaFoldDB" id="T0JT31"/>
<accession>T0JT31</accession>
<organism evidence="2 3">
    <name type="scientific">Colletotrichum gloeosporioides (strain Cg-14)</name>
    <name type="common">Anthracnose fungus</name>
    <name type="synonym">Glomerella cingulata</name>
    <dbReference type="NCBI Taxonomy" id="1237896"/>
    <lineage>
        <taxon>Eukaryota</taxon>
        <taxon>Fungi</taxon>
        <taxon>Dikarya</taxon>
        <taxon>Ascomycota</taxon>
        <taxon>Pezizomycotina</taxon>
        <taxon>Sordariomycetes</taxon>
        <taxon>Hypocreomycetidae</taxon>
        <taxon>Glomerellales</taxon>
        <taxon>Glomerellaceae</taxon>
        <taxon>Colletotrichum</taxon>
        <taxon>Colletotrichum gloeosporioides species complex</taxon>
    </lineage>
</organism>
<dbReference type="EMBL" id="AMYD01004223">
    <property type="protein sequence ID" value="EQB43613.1"/>
    <property type="molecule type" value="Genomic_DNA"/>
</dbReference>
<evidence type="ECO:0000313" key="2">
    <source>
        <dbReference type="EMBL" id="EQB43613.1"/>
    </source>
</evidence>
<dbReference type="Proteomes" id="UP000015530">
    <property type="component" value="Unassembled WGS sequence"/>
</dbReference>
<evidence type="ECO:0000313" key="3">
    <source>
        <dbReference type="Proteomes" id="UP000015530"/>
    </source>
</evidence>
<gene>
    <name evidence="2" type="ORF">CGLO_17702</name>
</gene>
<feature type="compositionally biased region" description="Polar residues" evidence="1">
    <location>
        <begin position="1"/>
        <end position="10"/>
    </location>
</feature>
<reference evidence="3" key="1">
    <citation type="journal article" date="2013" name="Mol. Plant Microbe Interact.">
        <title>Global aspects of pacC regulation of pathogenicity genes in Colletotrichum gloeosporioides as revealed by transcriptome analysis.</title>
        <authorList>
            <person name="Alkan N."/>
            <person name="Meng X."/>
            <person name="Friedlander G."/>
            <person name="Reuveni E."/>
            <person name="Sukno S."/>
            <person name="Sherman A."/>
            <person name="Thon M."/>
            <person name="Fluhr R."/>
            <person name="Prusky D."/>
        </authorList>
    </citation>
    <scope>NUCLEOTIDE SEQUENCE [LARGE SCALE GENOMIC DNA]</scope>
    <source>
        <strain evidence="3">Cg-14</strain>
    </source>
</reference>
<comment type="caution">
    <text evidence="2">The sequence shown here is derived from an EMBL/GenBank/DDBJ whole genome shotgun (WGS) entry which is preliminary data.</text>
</comment>
<dbReference type="HOGENOM" id="CLU_2483225_0_0_1"/>
<name>T0JT31_COLGC</name>
<feature type="region of interest" description="Disordered" evidence="1">
    <location>
        <begin position="1"/>
        <end position="21"/>
    </location>
</feature>
<protein>
    <submittedName>
        <fullName evidence="2">Uncharacterized protein</fullName>
    </submittedName>
</protein>
<sequence>MEKTNSQKSPDPNDDGKSYVDPSMSTFKVDYILEIGEKVVVTERGYNPSDTFVIVKVHPGNKYELKRVSDDQMAPNYVDKAYIQRVV</sequence>